<keyword evidence="1" id="KW-0812">Transmembrane</keyword>
<accession>A0A271LF68</accession>
<keyword evidence="1" id="KW-0472">Membrane</keyword>
<reference evidence="2 3" key="1">
    <citation type="submission" date="2017-08" db="EMBL/GenBank/DDBJ databases">
        <title>Mesorhizobium wenxinae sp. nov., a novel rhizobial species isolated from root nodules of chickpea (Cicer arietinum L.).</title>
        <authorList>
            <person name="Zhang J."/>
        </authorList>
    </citation>
    <scope>NUCLEOTIDE SEQUENCE [LARGE SCALE GENOMIC DNA]</scope>
    <source>
        <strain evidence="2 3">SDW018</strain>
    </source>
</reference>
<keyword evidence="1" id="KW-1133">Transmembrane helix</keyword>
<protein>
    <submittedName>
        <fullName evidence="2">Uncharacterized protein</fullName>
    </submittedName>
</protein>
<sequence length="114" mass="12384">MTFSKLCITESSAVNEFHRSPEQADTLSTIHALSDRHLRDIDLSRSGTTFAVSEATDSQAPASQPPASRRWWTKVSSGARKLAMLVLLAITLTVLIALAALAYLANVSIVDMRL</sequence>
<gene>
    <name evidence="2" type="ORF">CIT26_24225</name>
</gene>
<proteinExistence type="predicted"/>
<comment type="caution">
    <text evidence="2">The sequence shown here is derived from an EMBL/GenBank/DDBJ whole genome shotgun (WGS) entry which is preliminary data.</text>
</comment>
<dbReference type="EMBL" id="NPKJ01000063">
    <property type="protein sequence ID" value="PAQ06763.1"/>
    <property type="molecule type" value="Genomic_DNA"/>
</dbReference>
<evidence type="ECO:0000313" key="3">
    <source>
        <dbReference type="Proteomes" id="UP000216442"/>
    </source>
</evidence>
<dbReference type="Proteomes" id="UP000216442">
    <property type="component" value="Unassembled WGS sequence"/>
</dbReference>
<dbReference type="AlphaFoldDB" id="A0A271LF68"/>
<evidence type="ECO:0000313" key="2">
    <source>
        <dbReference type="EMBL" id="PAQ06763.1"/>
    </source>
</evidence>
<feature type="transmembrane region" description="Helical" evidence="1">
    <location>
        <begin position="82"/>
        <end position="105"/>
    </location>
</feature>
<name>A0A271LF68_9HYPH</name>
<evidence type="ECO:0000256" key="1">
    <source>
        <dbReference type="SAM" id="Phobius"/>
    </source>
</evidence>
<organism evidence="2 3">
    <name type="scientific">Mesorhizobium temperatum</name>
    <dbReference type="NCBI Taxonomy" id="241416"/>
    <lineage>
        <taxon>Bacteria</taxon>
        <taxon>Pseudomonadati</taxon>
        <taxon>Pseudomonadota</taxon>
        <taxon>Alphaproteobacteria</taxon>
        <taxon>Hyphomicrobiales</taxon>
        <taxon>Phyllobacteriaceae</taxon>
        <taxon>Mesorhizobium</taxon>
    </lineage>
</organism>
<keyword evidence="3" id="KW-1185">Reference proteome</keyword>